<comment type="caution">
    <text evidence="1">The sequence shown here is derived from an EMBL/GenBank/DDBJ whole genome shotgun (WGS) entry which is preliminary data.</text>
</comment>
<organism evidence="1 2">
    <name type="scientific">Mikania micrantha</name>
    <name type="common">bitter vine</name>
    <dbReference type="NCBI Taxonomy" id="192012"/>
    <lineage>
        <taxon>Eukaryota</taxon>
        <taxon>Viridiplantae</taxon>
        <taxon>Streptophyta</taxon>
        <taxon>Embryophyta</taxon>
        <taxon>Tracheophyta</taxon>
        <taxon>Spermatophyta</taxon>
        <taxon>Magnoliopsida</taxon>
        <taxon>eudicotyledons</taxon>
        <taxon>Gunneridae</taxon>
        <taxon>Pentapetalae</taxon>
        <taxon>asterids</taxon>
        <taxon>campanulids</taxon>
        <taxon>Asterales</taxon>
        <taxon>Asteraceae</taxon>
        <taxon>Asteroideae</taxon>
        <taxon>Heliantheae alliance</taxon>
        <taxon>Eupatorieae</taxon>
        <taxon>Mikania</taxon>
    </lineage>
</organism>
<dbReference type="EMBL" id="SZYD01001442">
    <property type="protein sequence ID" value="KAD0728482.1"/>
    <property type="molecule type" value="Genomic_DNA"/>
</dbReference>
<proteinExistence type="predicted"/>
<name>A0A5N6LE22_9ASTR</name>
<evidence type="ECO:0000313" key="2">
    <source>
        <dbReference type="Proteomes" id="UP000326396"/>
    </source>
</evidence>
<sequence>MGTVKRIEVFDDGYKPDLTNCIEGIEIGGGSCYELLQSDMLPLKIGTEFEGFDFGSNTEKIDQDDVVSNCYASLIYEEKWSMLRKLEICDVNPLLRIMMTGKDSTKFIDDTQASPSLLPLPLP</sequence>
<evidence type="ECO:0000313" key="1">
    <source>
        <dbReference type="EMBL" id="KAD0728482.1"/>
    </source>
</evidence>
<dbReference type="Proteomes" id="UP000326396">
    <property type="component" value="Unassembled WGS sequence"/>
</dbReference>
<accession>A0A5N6LE22</accession>
<protein>
    <submittedName>
        <fullName evidence="1">Uncharacterized protein</fullName>
    </submittedName>
</protein>
<gene>
    <name evidence="1" type="ORF">E3N88_43792</name>
</gene>
<keyword evidence="2" id="KW-1185">Reference proteome</keyword>
<dbReference type="OrthoDB" id="773121at2759"/>
<reference evidence="1 2" key="1">
    <citation type="submission" date="2019-05" db="EMBL/GenBank/DDBJ databases">
        <title>Mikania micrantha, genome provides insights into the molecular mechanism of rapid growth.</title>
        <authorList>
            <person name="Liu B."/>
        </authorList>
    </citation>
    <scope>NUCLEOTIDE SEQUENCE [LARGE SCALE GENOMIC DNA]</scope>
    <source>
        <strain evidence="1">NLD-2019</strain>
        <tissue evidence="1">Leaf</tissue>
    </source>
</reference>
<dbReference type="AlphaFoldDB" id="A0A5N6LE22"/>